<evidence type="ECO:0000313" key="2">
    <source>
        <dbReference type="EMBL" id="MDZ5757568.1"/>
    </source>
</evidence>
<name>A0AAW9JPQ9_CARML</name>
<feature type="domain" description="HTH cro/C1-type" evidence="1">
    <location>
        <begin position="8"/>
        <end position="61"/>
    </location>
</feature>
<dbReference type="EMBL" id="JAVBVO010000002">
    <property type="protein sequence ID" value="MDZ5757568.1"/>
    <property type="molecule type" value="Genomic_DNA"/>
</dbReference>
<evidence type="ECO:0000313" key="3">
    <source>
        <dbReference type="Proteomes" id="UP001290462"/>
    </source>
</evidence>
<dbReference type="InterPro" id="IPR011990">
    <property type="entry name" value="TPR-like_helical_dom_sf"/>
</dbReference>
<proteinExistence type="predicted"/>
<dbReference type="PANTHER" id="PTHR37038">
    <property type="entry name" value="TRANSCRIPTIONAL REGULATOR-RELATED"/>
    <property type="match status" value="1"/>
</dbReference>
<dbReference type="GO" id="GO:0003677">
    <property type="term" value="F:DNA binding"/>
    <property type="evidence" value="ECO:0007669"/>
    <property type="project" value="InterPro"/>
</dbReference>
<dbReference type="RefSeq" id="WP_015075497.1">
    <property type="nucleotide sequence ID" value="NZ_BJOJ01000055.1"/>
</dbReference>
<protein>
    <submittedName>
        <fullName evidence="2">Helix-turn-helix transcriptional regulator</fullName>
    </submittedName>
</protein>
<dbReference type="InterPro" id="IPR010982">
    <property type="entry name" value="Lambda_DNA-bd_dom_sf"/>
</dbReference>
<dbReference type="SUPFAM" id="SSF47413">
    <property type="entry name" value="lambda repressor-like DNA-binding domains"/>
    <property type="match status" value="1"/>
</dbReference>
<dbReference type="Pfam" id="PF01381">
    <property type="entry name" value="HTH_3"/>
    <property type="match status" value="1"/>
</dbReference>
<gene>
    <name evidence="2" type="ORF">RAK27_02745</name>
</gene>
<dbReference type="PANTHER" id="PTHR37038:SF14">
    <property type="entry name" value="TRANSCRIPTIONAL ACTIVATOR"/>
    <property type="match status" value="1"/>
</dbReference>
<evidence type="ECO:0000259" key="1">
    <source>
        <dbReference type="PROSITE" id="PS50943"/>
    </source>
</evidence>
<dbReference type="PROSITE" id="PS50943">
    <property type="entry name" value="HTH_CROC1"/>
    <property type="match status" value="1"/>
</dbReference>
<dbReference type="SMART" id="SM00530">
    <property type="entry name" value="HTH_XRE"/>
    <property type="match status" value="1"/>
</dbReference>
<dbReference type="Proteomes" id="UP001290462">
    <property type="component" value="Unassembled WGS sequence"/>
</dbReference>
<reference evidence="2" key="1">
    <citation type="submission" date="2023-08" db="EMBL/GenBank/DDBJ databases">
        <title>Genomic characterization of piscicolin 126 produced by Carnobacterium maltaromaticum CM22 strain isolated from salmon (Salmo salar).</title>
        <authorList>
            <person name="Gonzalez-Gragera E."/>
            <person name="Garcia-Lopez J.D."/>
            <person name="Teso-Perez C."/>
            <person name="Gimenez-Hernandez I."/>
            <person name="Peralta-Sanchez J.M."/>
            <person name="Valdivia E."/>
            <person name="Montalban-Lopez M."/>
            <person name="Martin-Platero A.M."/>
            <person name="Banos A."/>
            <person name="Martinez-Bueno M."/>
        </authorList>
    </citation>
    <scope>NUCLEOTIDE SEQUENCE</scope>
    <source>
        <strain evidence="2">CM22</strain>
    </source>
</reference>
<dbReference type="CDD" id="cd00093">
    <property type="entry name" value="HTH_XRE"/>
    <property type="match status" value="1"/>
</dbReference>
<dbReference type="AlphaFoldDB" id="A0AAW9JPQ9"/>
<dbReference type="Gene3D" id="1.25.40.10">
    <property type="entry name" value="Tetratricopeptide repeat domain"/>
    <property type="match status" value="1"/>
</dbReference>
<dbReference type="InterPro" id="IPR053163">
    <property type="entry name" value="HTH-type_regulator_Rgg"/>
</dbReference>
<dbReference type="InterPro" id="IPR001387">
    <property type="entry name" value="Cro/C1-type_HTH"/>
</dbReference>
<organism evidence="2 3">
    <name type="scientific">Carnobacterium maltaromaticum</name>
    <name type="common">Carnobacterium piscicola</name>
    <dbReference type="NCBI Taxonomy" id="2751"/>
    <lineage>
        <taxon>Bacteria</taxon>
        <taxon>Bacillati</taxon>
        <taxon>Bacillota</taxon>
        <taxon>Bacilli</taxon>
        <taxon>Lactobacillales</taxon>
        <taxon>Carnobacteriaceae</taxon>
        <taxon>Carnobacterium</taxon>
    </lineage>
</organism>
<comment type="caution">
    <text evidence="2">The sequence shown here is derived from an EMBL/GenBank/DDBJ whole genome shotgun (WGS) entry which is preliminary data.</text>
</comment>
<sequence length="294" mass="33412">MKSLGEAIKAGRLKKNMTQQELAEGICTQATISNIEKAGKIPAITLLLAIADRLDIDIDELYYLMGENTTKNGKIMKKVKVLCSQSNHKEAAALLKEINEAELETINEKKEYYYYKGITSLVAFHNFSDALFYFNLSNDTQGEGYISIYDVLGLSGVSIAYSMNDEDEKALVYTERTLNTLDEFVAEGYEKSDTNDIVRTYFNSAKIYSKMKNYEKAVSLSSMGIALQQLDDSMNGLEYLMYEKAYNLQQLEQVTEAEKFYFFAAAMAMMNKNNEVIETVKSDMKLYNVSHFMY</sequence>
<dbReference type="SUPFAM" id="SSF48452">
    <property type="entry name" value="TPR-like"/>
    <property type="match status" value="1"/>
</dbReference>
<accession>A0AAW9JPQ9</accession>